<organism evidence="5 6">
    <name type="scientific">Iris pallida</name>
    <name type="common">Sweet iris</name>
    <dbReference type="NCBI Taxonomy" id="29817"/>
    <lineage>
        <taxon>Eukaryota</taxon>
        <taxon>Viridiplantae</taxon>
        <taxon>Streptophyta</taxon>
        <taxon>Embryophyta</taxon>
        <taxon>Tracheophyta</taxon>
        <taxon>Spermatophyta</taxon>
        <taxon>Magnoliopsida</taxon>
        <taxon>Liliopsida</taxon>
        <taxon>Asparagales</taxon>
        <taxon>Iridaceae</taxon>
        <taxon>Iridoideae</taxon>
        <taxon>Irideae</taxon>
        <taxon>Iris</taxon>
    </lineage>
</organism>
<dbReference type="EMBL" id="JANAVB010036020">
    <property type="protein sequence ID" value="KAJ6804051.1"/>
    <property type="molecule type" value="Genomic_DNA"/>
</dbReference>
<keyword evidence="2 5" id="KW-0378">Hydrolase</keyword>
<reference evidence="5" key="2">
    <citation type="submission" date="2023-04" db="EMBL/GenBank/DDBJ databases">
        <authorList>
            <person name="Bruccoleri R.E."/>
            <person name="Oakeley E.J."/>
            <person name="Faust A.-M."/>
            <person name="Dessus-Babus S."/>
            <person name="Altorfer M."/>
            <person name="Burckhardt D."/>
            <person name="Oertli M."/>
            <person name="Naumann U."/>
            <person name="Petersen F."/>
            <person name="Wong J."/>
        </authorList>
    </citation>
    <scope>NUCLEOTIDE SEQUENCE</scope>
    <source>
        <strain evidence="5">GSM-AAB239-AS_SAM_17_03QT</strain>
        <tissue evidence="5">Leaf</tissue>
    </source>
</reference>
<evidence type="ECO:0000313" key="6">
    <source>
        <dbReference type="Proteomes" id="UP001140949"/>
    </source>
</evidence>
<comment type="catalytic activity">
    <reaction evidence="3">
        <text>an N-acyl-L-alpha-aminoacyl-tRNA + H2O = an N-acyl-L-amino acid + a tRNA + H(+)</text>
        <dbReference type="Rhea" id="RHEA:54448"/>
        <dbReference type="Rhea" id="RHEA-COMP:10123"/>
        <dbReference type="Rhea" id="RHEA-COMP:13883"/>
        <dbReference type="ChEBI" id="CHEBI:15377"/>
        <dbReference type="ChEBI" id="CHEBI:15378"/>
        <dbReference type="ChEBI" id="CHEBI:59874"/>
        <dbReference type="ChEBI" id="CHEBI:78442"/>
        <dbReference type="ChEBI" id="CHEBI:138191"/>
        <dbReference type="EC" id="3.1.1.29"/>
    </reaction>
</comment>
<keyword evidence="6" id="KW-1185">Reference proteome</keyword>
<dbReference type="SUPFAM" id="SSF102462">
    <property type="entry name" value="Peptidyl-tRNA hydrolase II"/>
    <property type="match status" value="1"/>
</dbReference>
<dbReference type="PANTHER" id="PTHR46194:SF1">
    <property type="entry name" value="PEPTIDYL-TRNA HYDROLASE PTRHD1-RELATED"/>
    <property type="match status" value="1"/>
</dbReference>
<feature type="region of interest" description="Disordered" evidence="4">
    <location>
        <begin position="106"/>
        <end position="130"/>
    </location>
</feature>
<evidence type="ECO:0000256" key="1">
    <source>
        <dbReference type="ARBA" id="ARBA00013260"/>
    </source>
</evidence>
<sequence>MFAIRIPSSSISFSPLIGRNPNFFPLPPPSRSFRSSMSAAAAAPEREEKDVVVQYVVLRRDLIDTWPVGSVVAQGCHASVAAVWAHRDHPDTASYLSPSAIDSMHKACGSGSEGGGPAEESVGEAGGGRGRAQAVDRAAGGLPDVPRHQALPQVSGGLLLQEAQALQVVVVVLLHSFQASLFNVLFCSTICIVLFQHTLSLSLF</sequence>
<protein>
    <recommendedName>
        <fullName evidence="1">peptidyl-tRNA hydrolase</fullName>
        <ecNumber evidence="1">3.1.1.29</ecNumber>
    </recommendedName>
</protein>
<dbReference type="Pfam" id="PF01981">
    <property type="entry name" value="PTH2"/>
    <property type="match status" value="1"/>
</dbReference>
<comment type="caution">
    <text evidence="5">The sequence shown here is derived from an EMBL/GenBank/DDBJ whole genome shotgun (WGS) entry which is preliminary data.</text>
</comment>
<evidence type="ECO:0000256" key="3">
    <source>
        <dbReference type="ARBA" id="ARBA00048707"/>
    </source>
</evidence>
<reference evidence="5" key="1">
    <citation type="journal article" date="2023" name="GigaByte">
        <title>Genome assembly of the bearded iris, Iris pallida Lam.</title>
        <authorList>
            <person name="Bruccoleri R.E."/>
            <person name="Oakeley E.J."/>
            <person name="Faust A.M.E."/>
            <person name="Altorfer M."/>
            <person name="Dessus-Babus S."/>
            <person name="Burckhardt D."/>
            <person name="Oertli M."/>
            <person name="Naumann U."/>
            <person name="Petersen F."/>
            <person name="Wong J."/>
        </authorList>
    </citation>
    <scope>NUCLEOTIDE SEQUENCE</scope>
    <source>
        <strain evidence="5">GSM-AAB239-AS_SAM_17_03QT</strain>
    </source>
</reference>
<dbReference type="Proteomes" id="UP001140949">
    <property type="component" value="Unassembled WGS sequence"/>
</dbReference>
<accession>A0AAX6EJC3</accession>
<dbReference type="InterPro" id="IPR023476">
    <property type="entry name" value="Pep_tRNA_hydro_II_dom_sf"/>
</dbReference>
<evidence type="ECO:0000256" key="2">
    <source>
        <dbReference type="ARBA" id="ARBA00022801"/>
    </source>
</evidence>
<dbReference type="PANTHER" id="PTHR46194">
    <property type="entry name" value="PEPTIDYL-TRNA HYDROLASE PTRHD1-RELATED"/>
    <property type="match status" value="1"/>
</dbReference>
<dbReference type="AlphaFoldDB" id="A0AAX6EJC3"/>
<dbReference type="GO" id="GO:0004045">
    <property type="term" value="F:peptidyl-tRNA hydrolase activity"/>
    <property type="evidence" value="ECO:0007669"/>
    <property type="project" value="UniProtKB-EC"/>
</dbReference>
<dbReference type="InterPro" id="IPR042237">
    <property type="entry name" value="PTRHD1"/>
</dbReference>
<evidence type="ECO:0000256" key="4">
    <source>
        <dbReference type="SAM" id="MobiDB-lite"/>
    </source>
</evidence>
<evidence type="ECO:0000313" key="5">
    <source>
        <dbReference type="EMBL" id="KAJ6804051.1"/>
    </source>
</evidence>
<dbReference type="EC" id="3.1.1.29" evidence="1"/>
<dbReference type="InterPro" id="IPR002833">
    <property type="entry name" value="PTH2"/>
</dbReference>
<proteinExistence type="predicted"/>
<name>A0AAX6EJC3_IRIPA</name>
<gene>
    <name evidence="5" type="ORF">M6B38_186290</name>
</gene>